<evidence type="ECO:0000256" key="1">
    <source>
        <dbReference type="ARBA" id="ARBA00009477"/>
    </source>
</evidence>
<protein>
    <submittedName>
        <fullName evidence="3">Efflux RND transporter periplasmic adaptor subunit</fullName>
    </submittedName>
</protein>
<gene>
    <name evidence="3" type="ORF">H2021_01810</name>
</gene>
<dbReference type="EMBL" id="JACETM010000011">
    <property type="protein sequence ID" value="MBA4723929.1"/>
    <property type="molecule type" value="Genomic_DNA"/>
</dbReference>
<dbReference type="Pfam" id="PF25973">
    <property type="entry name" value="BSH_CzcB"/>
    <property type="match status" value="1"/>
</dbReference>
<reference evidence="3 4" key="1">
    <citation type="submission" date="2020-06" db="EMBL/GenBank/DDBJ databases">
        <title>Dysbiosis in marine aquaculture revealed through microbiome analysis: reverse ecology for environmental sustainability.</title>
        <authorList>
            <person name="Haro-Moreno J.M."/>
            <person name="Coutinho F.H."/>
            <person name="Zaragoza-Solas A."/>
            <person name="Picazo A."/>
            <person name="Almagro-Moreno S."/>
            <person name="Lopez-Perez M."/>
        </authorList>
    </citation>
    <scope>NUCLEOTIDE SEQUENCE [LARGE SCALE GENOMIC DNA]</scope>
    <source>
        <strain evidence="3">MCMED-G42</strain>
    </source>
</reference>
<evidence type="ECO:0000259" key="2">
    <source>
        <dbReference type="Pfam" id="PF25973"/>
    </source>
</evidence>
<dbReference type="InterPro" id="IPR058647">
    <property type="entry name" value="BSH_CzcB-like"/>
</dbReference>
<dbReference type="AlphaFoldDB" id="A0A838YV57"/>
<dbReference type="NCBIfam" id="TIGR01730">
    <property type="entry name" value="RND_mfp"/>
    <property type="match status" value="1"/>
</dbReference>
<dbReference type="Proteomes" id="UP000585327">
    <property type="component" value="Unassembled WGS sequence"/>
</dbReference>
<dbReference type="Gene3D" id="1.10.287.470">
    <property type="entry name" value="Helix hairpin bin"/>
    <property type="match status" value="1"/>
</dbReference>
<feature type="domain" description="CzcB-like barrel-sandwich hybrid" evidence="2">
    <location>
        <begin position="60"/>
        <end position="183"/>
    </location>
</feature>
<comment type="similarity">
    <text evidence="1">Belongs to the membrane fusion protein (MFP) (TC 8.A.1) family.</text>
</comment>
<dbReference type="PANTHER" id="PTHR30469">
    <property type="entry name" value="MULTIDRUG RESISTANCE PROTEIN MDTA"/>
    <property type="match status" value="1"/>
</dbReference>
<dbReference type="GO" id="GO:0015562">
    <property type="term" value="F:efflux transmembrane transporter activity"/>
    <property type="evidence" value="ECO:0007669"/>
    <property type="project" value="TreeGrafter"/>
</dbReference>
<proteinExistence type="inferred from homology"/>
<dbReference type="Gene3D" id="2.40.50.100">
    <property type="match status" value="1"/>
</dbReference>
<sequence length="333" mass="37137">MQRKITSLNYLNNFFIILFIAFSNQNINAQSIEILEAQIQDYYFVNKAFPGILHPSQQSKISFEIPGKVSIINVDIGDEVTKGQILAQLDSREINAQLKQAKARFDLAKIILQRVEGLRVDGHVSDQQLDEANSEFLSAQSQHEFYQVKLDQTKLVAPFNGIVQSRYLDPGTVISGGAPILDVIDSEYVEAHVTLPIKFIEKLMINNHYEFTIGDAEHKGALMRVAPVSKSGSNSKLAIFQFKEFLSPGLVTKLQLKIKENAKGLWVPLKSLSQSDQGLWSIYTIRNNIVTKDLVEILYFDDNYAYVNGTISNGDQIVLGGASKIVQGKVLGS</sequence>
<dbReference type="InterPro" id="IPR006143">
    <property type="entry name" value="RND_pump_MFP"/>
</dbReference>
<comment type="caution">
    <text evidence="3">The sequence shown here is derived from an EMBL/GenBank/DDBJ whole genome shotgun (WGS) entry which is preliminary data.</text>
</comment>
<dbReference type="GO" id="GO:1990281">
    <property type="term" value="C:efflux pump complex"/>
    <property type="evidence" value="ECO:0007669"/>
    <property type="project" value="TreeGrafter"/>
</dbReference>
<dbReference type="PANTHER" id="PTHR30469:SF11">
    <property type="entry name" value="BLL4320 PROTEIN"/>
    <property type="match status" value="1"/>
</dbReference>
<dbReference type="Gene3D" id="2.40.420.20">
    <property type="match status" value="1"/>
</dbReference>
<accession>A0A838YV57</accession>
<name>A0A838YV57_9GAMM</name>
<dbReference type="SUPFAM" id="SSF111369">
    <property type="entry name" value="HlyD-like secretion proteins"/>
    <property type="match status" value="1"/>
</dbReference>
<evidence type="ECO:0000313" key="4">
    <source>
        <dbReference type="Proteomes" id="UP000585327"/>
    </source>
</evidence>
<organism evidence="3 4">
    <name type="scientific">SAR86 cluster bacterium</name>
    <dbReference type="NCBI Taxonomy" id="2030880"/>
    <lineage>
        <taxon>Bacteria</taxon>
        <taxon>Pseudomonadati</taxon>
        <taxon>Pseudomonadota</taxon>
        <taxon>Gammaproteobacteria</taxon>
        <taxon>SAR86 cluster</taxon>
    </lineage>
</organism>
<evidence type="ECO:0000313" key="3">
    <source>
        <dbReference type="EMBL" id="MBA4723929.1"/>
    </source>
</evidence>